<dbReference type="Proteomes" id="UP000248044">
    <property type="component" value="Chromosome"/>
</dbReference>
<dbReference type="GeneID" id="36830934"/>
<keyword evidence="1" id="KW-0812">Transmembrane</keyword>
<proteinExistence type="predicted"/>
<sequence>MSLQVTVKETEKRLSKIYSLKIRKYLSIIYLSIGLYFPIVYTLTVFHFNSFILNIVETSIFLFIVGFCIYLDVKLSKAFTILRKLRNVTHTKNKDKYSFSFSSIAFLVITIITALFIRSYLQYVIPFAFLEYYLFNLFFYQRVHANVEDWIVIVSTISLIFIPLDQLFLSILFSVSWITAGIISLARLYE</sequence>
<feature type="transmembrane region" description="Helical" evidence="1">
    <location>
        <begin position="170"/>
        <end position="189"/>
    </location>
</feature>
<protein>
    <submittedName>
        <fullName evidence="2">Uncharacterized protein</fullName>
    </submittedName>
</protein>
<reference evidence="2 3" key="1">
    <citation type="submission" date="2018-05" db="EMBL/GenBank/DDBJ databases">
        <title>Complete Genome Sequences of Extremely Thermoacidophilic, Metal-Mobilizing Type-Strain Members of the Archaeal Family Sulfolobaceae: Acidianus brierleyi DSM-1651T, Acidianus sulfidivorans DSM-18786T, Metallosphaera hakonensis DSM-7519T, and Metallosphaera prunae DSM-10039T.</title>
        <authorList>
            <person name="Counts J.A."/>
            <person name="Kelly R.M."/>
        </authorList>
    </citation>
    <scope>NUCLEOTIDE SEQUENCE [LARGE SCALE GENOMIC DNA]</scope>
    <source>
        <strain evidence="2 3">DSM 1651</strain>
    </source>
</reference>
<evidence type="ECO:0000256" key="1">
    <source>
        <dbReference type="SAM" id="Phobius"/>
    </source>
</evidence>
<dbReference type="KEGG" id="abri:DFR85_02220"/>
<gene>
    <name evidence="2" type="ORF">DFR85_02220</name>
</gene>
<feature type="transmembrane region" description="Helical" evidence="1">
    <location>
        <begin position="97"/>
        <end position="117"/>
    </location>
</feature>
<keyword evidence="1" id="KW-0472">Membrane</keyword>
<dbReference type="AlphaFoldDB" id="A0A2U9IC57"/>
<accession>A0A2U9IC57</accession>
<keyword evidence="1" id="KW-1133">Transmembrane helix</keyword>
<organism evidence="2 3">
    <name type="scientific">Acidianus brierleyi</name>
    <dbReference type="NCBI Taxonomy" id="41673"/>
    <lineage>
        <taxon>Archaea</taxon>
        <taxon>Thermoproteota</taxon>
        <taxon>Thermoprotei</taxon>
        <taxon>Sulfolobales</taxon>
        <taxon>Sulfolobaceae</taxon>
        <taxon>Acidianus</taxon>
    </lineage>
</organism>
<feature type="transmembrane region" description="Helical" evidence="1">
    <location>
        <begin position="52"/>
        <end position="76"/>
    </location>
</feature>
<keyword evidence="3" id="KW-1185">Reference proteome</keyword>
<evidence type="ECO:0000313" key="2">
    <source>
        <dbReference type="EMBL" id="AWR93599.1"/>
    </source>
</evidence>
<feature type="transmembrane region" description="Helical" evidence="1">
    <location>
        <begin position="25"/>
        <end position="46"/>
    </location>
</feature>
<dbReference type="EMBL" id="CP029289">
    <property type="protein sequence ID" value="AWR93599.1"/>
    <property type="molecule type" value="Genomic_DNA"/>
</dbReference>
<name>A0A2U9IC57_9CREN</name>
<evidence type="ECO:0000313" key="3">
    <source>
        <dbReference type="Proteomes" id="UP000248044"/>
    </source>
</evidence>
<dbReference type="RefSeq" id="WP_110269483.1">
    <property type="nucleotide sequence ID" value="NZ_CP029289.2"/>
</dbReference>